<dbReference type="Proteomes" id="UP000760860">
    <property type="component" value="Unassembled WGS sequence"/>
</dbReference>
<keyword evidence="2" id="KW-0812">Transmembrane</keyword>
<keyword evidence="2" id="KW-1133">Transmembrane helix</keyword>
<proteinExistence type="predicted"/>
<dbReference type="EMBL" id="RCMV01000152">
    <property type="protein sequence ID" value="KAG3223236.1"/>
    <property type="molecule type" value="Genomic_DNA"/>
</dbReference>
<evidence type="ECO:0000313" key="5">
    <source>
        <dbReference type="Proteomes" id="UP000760860"/>
    </source>
</evidence>
<keyword evidence="2" id="KW-0472">Membrane</keyword>
<gene>
    <name evidence="4" type="ORF">PC129_g6094</name>
</gene>
<feature type="signal peptide" evidence="3">
    <location>
        <begin position="1"/>
        <end position="22"/>
    </location>
</feature>
<feature type="transmembrane region" description="Helical" evidence="2">
    <location>
        <begin position="169"/>
        <end position="190"/>
    </location>
</feature>
<comment type="caution">
    <text evidence="4">The sequence shown here is derived from an EMBL/GenBank/DDBJ whole genome shotgun (WGS) entry which is preliminary data.</text>
</comment>
<organism evidence="4 5">
    <name type="scientific">Phytophthora cactorum</name>
    <dbReference type="NCBI Taxonomy" id="29920"/>
    <lineage>
        <taxon>Eukaryota</taxon>
        <taxon>Sar</taxon>
        <taxon>Stramenopiles</taxon>
        <taxon>Oomycota</taxon>
        <taxon>Peronosporomycetes</taxon>
        <taxon>Peronosporales</taxon>
        <taxon>Peronosporaceae</taxon>
        <taxon>Phytophthora</taxon>
    </lineage>
</organism>
<accession>A0A8T1IGK4</accession>
<feature type="compositionally biased region" description="Basic and acidic residues" evidence="1">
    <location>
        <begin position="122"/>
        <end position="135"/>
    </location>
</feature>
<evidence type="ECO:0000256" key="1">
    <source>
        <dbReference type="SAM" id="MobiDB-lite"/>
    </source>
</evidence>
<dbReference type="AlphaFoldDB" id="A0A8T1IGK4"/>
<feature type="compositionally biased region" description="Basic and acidic residues" evidence="1">
    <location>
        <begin position="151"/>
        <end position="161"/>
    </location>
</feature>
<keyword evidence="3" id="KW-0732">Signal</keyword>
<dbReference type="VEuPathDB" id="FungiDB:PC110_g4065"/>
<evidence type="ECO:0000256" key="2">
    <source>
        <dbReference type="SAM" id="Phobius"/>
    </source>
</evidence>
<feature type="region of interest" description="Disordered" evidence="1">
    <location>
        <begin position="122"/>
        <end position="161"/>
    </location>
</feature>
<evidence type="ECO:0000313" key="4">
    <source>
        <dbReference type="EMBL" id="KAG3223236.1"/>
    </source>
</evidence>
<feature type="compositionally biased region" description="Basic residues" evidence="1">
    <location>
        <begin position="136"/>
        <end position="150"/>
    </location>
</feature>
<evidence type="ECO:0008006" key="6">
    <source>
        <dbReference type="Google" id="ProtNLM"/>
    </source>
</evidence>
<sequence length="228" mass="26095">MRRGFLTLLLVALAVLAAVGMADTEHEEVVVDVDSDLVIEEDTLEAQQEMAETLDEADAVPVQEIDPRLTPEAMEKIFSKMSAKCLKQVQENPTDPMQVSERCRAEVGRRIQRYLERLDKAERGETEEKKTEKTDKKQKRRSRKNKKQTRAQREAAKAQKKEEEYQQTLQTILGFVLTFVAIIAGAMFFINRKLKAADSNVSSFSIGDLREKKSFAGIQYIHWKPEVY</sequence>
<reference evidence="4" key="1">
    <citation type="submission" date="2018-05" db="EMBL/GenBank/DDBJ databases">
        <title>Effector identification in a new, highly contiguous assembly of the strawberry crown rot pathogen Phytophthora cactorum.</title>
        <authorList>
            <person name="Armitage A.D."/>
            <person name="Nellist C.F."/>
            <person name="Bates H."/>
            <person name="Vickerstaff R.J."/>
            <person name="Harrison R.J."/>
        </authorList>
    </citation>
    <scope>NUCLEOTIDE SEQUENCE</scope>
    <source>
        <strain evidence="4">P421</strain>
    </source>
</reference>
<feature type="chain" id="PRO_5035775913" description="Transmembrane protein" evidence="3">
    <location>
        <begin position="23"/>
        <end position="228"/>
    </location>
</feature>
<protein>
    <recommendedName>
        <fullName evidence="6">Transmembrane protein</fullName>
    </recommendedName>
</protein>
<evidence type="ECO:0000256" key="3">
    <source>
        <dbReference type="SAM" id="SignalP"/>
    </source>
</evidence>
<name>A0A8T1IGK4_9STRA</name>